<proteinExistence type="inferred from homology"/>
<name>A0A1Y5TMW0_9RHOB</name>
<dbReference type="GO" id="GO:0043461">
    <property type="term" value="P:proton-transporting ATP synthase complex assembly"/>
    <property type="evidence" value="ECO:0007669"/>
    <property type="project" value="InterPro"/>
</dbReference>
<dbReference type="Gene3D" id="1.10.3580.10">
    <property type="entry name" value="ATP12 ATPase"/>
    <property type="match status" value="1"/>
</dbReference>
<dbReference type="PANTHER" id="PTHR21013:SF10">
    <property type="entry name" value="ATP SYNTHASE MITOCHONDRIAL F1 COMPLEX ASSEMBLY FACTOR 2"/>
    <property type="match status" value="1"/>
</dbReference>
<evidence type="ECO:0000256" key="2">
    <source>
        <dbReference type="ARBA" id="ARBA00022946"/>
    </source>
</evidence>
<organism evidence="4 5">
    <name type="scientific">Roseisalinus antarcticus</name>
    <dbReference type="NCBI Taxonomy" id="254357"/>
    <lineage>
        <taxon>Bacteria</taxon>
        <taxon>Pseudomonadati</taxon>
        <taxon>Pseudomonadota</taxon>
        <taxon>Alphaproteobacteria</taxon>
        <taxon>Rhodobacterales</taxon>
        <taxon>Roseobacteraceae</taxon>
        <taxon>Roseisalinus</taxon>
    </lineage>
</organism>
<comment type="similarity">
    <text evidence="1">Belongs to the ATP12 family.</text>
</comment>
<dbReference type="SUPFAM" id="SSF160909">
    <property type="entry name" value="ATP12-like"/>
    <property type="match status" value="1"/>
</dbReference>
<evidence type="ECO:0000256" key="1">
    <source>
        <dbReference type="ARBA" id="ARBA00008231"/>
    </source>
</evidence>
<dbReference type="EMBL" id="FWFZ01000020">
    <property type="protein sequence ID" value="SLN67835.1"/>
    <property type="molecule type" value="Genomic_DNA"/>
</dbReference>
<keyword evidence="2" id="KW-0809">Transit peptide</keyword>
<reference evidence="4 5" key="1">
    <citation type="submission" date="2017-03" db="EMBL/GenBank/DDBJ databases">
        <authorList>
            <person name="Afonso C.L."/>
            <person name="Miller P.J."/>
            <person name="Scott M.A."/>
            <person name="Spackman E."/>
            <person name="Goraichik I."/>
            <person name="Dimitrov K.M."/>
            <person name="Suarez D.L."/>
            <person name="Swayne D.E."/>
        </authorList>
    </citation>
    <scope>NUCLEOTIDE SEQUENCE [LARGE SCALE GENOMIC DNA]</scope>
    <source>
        <strain evidence="4 5">CECT 7023</strain>
    </source>
</reference>
<dbReference type="PANTHER" id="PTHR21013">
    <property type="entry name" value="ATP SYNTHASE MITOCHONDRIAL F1 COMPLEX ASSEMBLY FACTOR 2/ATP12 PROTEIN, MITOCHONDRIAL PRECURSOR"/>
    <property type="match status" value="1"/>
</dbReference>
<dbReference type="InterPro" id="IPR042272">
    <property type="entry name" value="ATP12_ATP_synth-F1-assembly_N"/>
</dbReference>
<keyword evidence="5" id="KW-1185">Reference proteome</keyword>
<dbReference type="Proteomes" id="UP000193900">
    <property type="component" value="Unassembled WGS sequence"/>
</dbReference>
<dbReference type="InterPro" id="IPR023335">
    <property type="entry name" value="ATP12_ortho_dom_sf"/>
</dbReference>
<dbReference type="RefSeq" id="WP_085880065.1">
    <property type="nucleotide sequence ID" value="NZ_FWFZ01000020.1"/>
</dbReference>
<evidence type="ECO:0000313" key="5">
    <source>
        <dbReference type="Proteomes" id="UP000193900"/>
    </source>
</evidence>
<evidence type="ECO:0000256" key="3">
    <source>
        <dbReference type="ARBA" id="ARBA00023186"/>
    </source>
</evidence>
<sequence length="236" mass="25941">MTEWAFKRFWKSAQVVEEGDAFAITLDGRPVRTPAKAPLHLPTRAMADAVAAEWDAAPEVIDPRIMPATRAANAAIDKVIPQFDEVAGLISDYGGTDLLCYRAAAPQRLADRQAEAWDPLLDWAAEALGARLVAVPGVMHIPQDAAALQRLDGQVRAFDPFRLTAFSDLVGLSGSLVLGFAVTARVRIPDDVWTISRIDEDWQIEQWGEDEEAAESAENKRAAFLRAAEFFQLAER</sequence>
<keyword evidence="3" id="KW-0143">Chaperone</keyword>
<dbReference type="OrthoDB" id="9797825at2"/>
<evidence type="ECO:0000313" key="4">
    <source>
        <dbReference type="EMBL" id="SLN67835.1"/>
    </source>
</evidence>
<protein>
    <submittedName>
        <fullName evidence="4">ATP12 chaperone protein</fullName>
    </submittedName>
</protein>
<dbReference type="Gene3D" id="3.30.2180.10">
    <property type="entry name" value="ATP12-like"/>
    <property type="match status" value="1"/>
</dbReference>
<dbReference type="AlphaFoldDB" id="A0A1Y5TMW0"/>
<dbReference type="InterPro" id="IPR011419">
    <property type="entry name" value="ATP12_ATP_synth-F1-assembly"/>
</dbReference>
<accession>A0A1Y5TMW0</accession>
<gene>
    <name evidence="4" type="ORF">ROA7023_03266</name>
</gene>
<dbReference type="Pfam" id="PF07542">
    <property type="entry name" value="ATP12"/>
    <property type="match status" value="1"/>
</dbReference>